<keyword evidence="3" id="KW-0813">Transport</keyword>
<evidence type="ECO:0000313" key="12">
    <source>
        <dbReference type="Proteomes" id="UP000523955"/>
    </source>
</evidence>
<dbReference type="AlphaFoldDB" id="A0A7X0RHD4"/>
<proteinExistence type="inferred from homology"/>
<dbReference type="PROSITE" id="PS00216">
    <property type="entry name" value="SUGAR_TRANSPORT_1"/>
    <property type="match status" value="1"/>
</dbReference>
<evidence type="ECO:0000256" key="1">
    <source>
        <dbReference type="ARBA" id="ARBA00004651"/>
    </source>
</evidence>
<keyword evidence="7 9" id="KW-0472">Membrane</keyword>
<feature type="compositionally biased region" description="Low complexity" evidence="8">
    <location>
        <begin position="405"/>
        <end position="428"/>
    </location>
</feature>
<dbReference type="InterPro" id="IPR036259">
    <property type="entry name" value="MFS_trans_sf"/>
</dbReference>
<dbReference type="Pfam" id="PF07690">
    <property type="entry name" value="MFS_1"/>
    <property type="match status" value="1"/>
</dbReference>
<evidence type="ECO:0000256" key="7">
    <source>
        <dbReference type="ARBA" id="ARBA00023136"/>
    </source>
</evidence>
<dbReference type="PRINTS" id="PR00173">
    <property type="entry name" value="EDTRNSPORT"/>
</dbReference>
<evidence type="ECO:0000256" key="9">
    <source>
        <dbReference type="SAM" id="Phobius"/>
    </source>
</evidence>
<dbReference type="EMBL" id="JACKXE010000001">
    <property type="protein sequence ID" value="MBB6628180.1"/>
    <property type="molecule type" value="Genomic_DNA"/>
</dbReference>
<evidence type="ECO:0000256" key="2">
    <source>
        <dbReference type="ARBA" id="ARBA00006236"/>
    </source>
</evidence>
<organism evidence="11 12">
    <name type="scientific">Nocardioides luti</name>
    <dbReference type="NCBI Taxonomy" id="2761101"/>
    <lineage>
        <taxon>Bacteria</taxon>
        <taxon>Bacillati</taxon>
        <taxon>Actinomycetota</taxon>
        <taxon>Actinomycetes</taxon>
        <taxon>Propionibacteriales</taxon>
        <taxon>Nocardioidaceae</taxon>
        <taxon>Nocardioides</taxon>
    </lineage>
</organism>
<comment type="caution">
    <text evidence="11">The sequence shown here is derived from an EMBL/GenBank/DDBJ whole genome shotgun (WGS) entry which is preliminary data.</text>
</comment>
<feature type="transmembrane region" description="Helical" evidence="9">
    <location>
        <begin position="175"/>
        <end position="195"/>
    </location>
</feature>
<feature type="transmembrane region" description="Helical" evidence="9">
    <location>
        <begin position="353"/>
        <end position="372"/>
    </location>
</feature>
<dbReference type="GO" id="GO:0042910">
    <property type="term" value="F:xenobiotic transmembrane transporter activity"/>
    <property type="evidence" value="ECO:0007669"/>
    <property type="project" value="InterPro"/>
</dbReference>
<keyword evidence="6 9" id="KW-1133">Transmembrane helix</keyword>
<evidence type="ECO:0000256" key="5">
    <source>
        <dbReference type="ARBA" id="ARBA00022692"/>
    </source>
</evidence>
<keyword evidence="12" id="KW-1185">Reference proteome</keyword>
<feature type="domain" description="Major facilitator superfamily (MFS) profile" evidence="10">
    <location>
        <begin position="21"/>
        <end position="404"/>
    </location>
</feature>
<gene>
    <name evidence="11" type="ORF">H5V45_12695</name>
</gene>
<evidence type="ECO:0000256" key="4">
    <source>
        <dbReference type="ARBA" id="ARBA00022475"/>
    </source>
</evidence>
<dbReference type="CDD" id="cd17320">
    <property type="entry name" value="MFS_MdfA_MDR_like"/>
    <property type="match status" value="1"/>
</dbReference>
<comment type="subcellular location">
    <subcellularLocation>
        <location evidence="1">Cell membrane</location>
        <topology evidence="1">Multi-pass membrane protein</topology>
    </subcellularLocation>
</comment>
<dbReference type="PANTHER" id="PTHR23502">
    <property type="entry name" value="MAJOR FACILITATOR SUPERFAMILY"/>
    <property type="match status" value="1"/>
</dbReference>
<dbReference type="InterPro" id="IPR005829">
    <property type="entry name" value="Sugar_transporter_CS"/>
</dbReference>
<dbReference type="SUPFAM" id="SSF103473">
    <property type="entry name" value="MFS general substrate transporter"/>
    <property type="match status" value="1"/>
</dbReference>
<evidence type="ECO:0000259" key="10">
    <source>
        <dbReference type="PROSITE" id="PS50850"/>
    </source>
</evidence>
<feature type="transmembrane region" description="Helical" evidence="9">
    <location>
        <begin position="86"/>
        <end position="106"/>
    </location>
</feature>
<feature type="transmembrane region" description="Helical" evidence="9">
    <location>
        <begin position="258"/>
        <end position="278"/>
    </location>
</feature>
<dbReference type="PROSITE" id="PS50850">
    <property type="entry name" value="MFS"/>
    <property type="match status" value="1"/>
</dbReference>
<feature type="transmembrane region" description="Helical" evidence="9">
    <location>
        <begin position="223"/>
        <end position="243"/>
    </location>
</feature>
<dbReference type="GO" id="GO:0005886">
    <property type="term" value="C:plasma membrane"/>
    <property type="evidence" value="ECO:0007669"/>
    <property type="project" value="UniProtKB-SubCell"/>
</dbReference>
<feature type="transmembrane region" description="Helical" evidence="9">
    <location>
        <begin position="290"/>
        <end position="312"/>
    </location>
</feature>
<dbReference type="InterPro" id="IPR011701">
    <property type="entry name" value="MFS"/>
</dbReference>
<sequence>MTAWVTAPAAPATGAPIRWPLLLVLASLAALAPVATDLYLPGFPAMEDALGADASGVQLTLTSFLVGLAFGQLVMGPLSDRYGRRVPLLVSATACVVAGVVCALAPSLGVLVVARLVQGFAGAGGMVIGRAVIADVVTGRAAARAFTLMLTVGGVAPVLAPLVGGFLAGPVGWRGMLWTVVALCVAMLVGVLLVIDETHPPSARSTGATSWARDLRAVVANRAYRGPVAVFACSFAVMMAYISASPFVYQNVVGLSEIAYGVAFGVNAGGLIAAGWFTSRLVDRVDPRRLVRIAITVQLLATVSFVLLAALGAPGWTYPVPIFLAVTANGGIMGNAAALAMAEVRPVAGTGSAVLGFSQFALGALVSPLVGLGGSGSALVPAVVMACASALGFTASRVGLPRPTSAAPAGPGSAQDVASSSSTETATS</sequence>
<keyword evidence="4" id="KW-1003">Cell membrane</keyword>
<feature type="region of interest" description="Disordered" evidence="8">
    <location>
        <begin position="404"/>
        <end position="428"/>
    </location>
</feature>
<dbReference type="NCBIfam" id="TIGR00710">
    <property type="entry name" value="efflux_Bcr_CflA"/>
    <property type="match status" value="1"/>
</dbReference>
<protein>
    <submittedName>
        <fullName evidence="11">Multidrug effflux MFS transporter</fullName>
    </submittedName>
</protein>
<feature type="transmembrane region" description="Helical" evidence="9">
    <location>
        <begin position="318"/>
        <end position="341"/>
    </location>
</feature>
<dbReference type="InterPro" id="IPR020846">
    <property type="entry name" value="MFS_dom"/>
</dbReference>
<name>A0A7X0RHD4_9ACTN</name>
<evidence type="ECO:0000313" key="11">
    <source>
        <dbReference type="EMBL" id="MBB6628180.1"/>
    </source>
</evidence>
<reference evidence="11 12" key="1">
    <citation type="submission" date="2020-08" db="EMBL/GenBank/DDBJ databases">
        <authorList>
            <person name="Seo M.-J."/>
        </authorList>
    </citation>
    <scope>NUCLEOTIDE SEQUENCE [LARGE SCALE GENOMIC DNA]</scope>
    <source>
        <strain evidence="11 12">KIGAM211</strain>
    </source>
</reference>
<keyword evidence="5 9" id="KW-0812">Transmembrane</keyword>
<feature type="transmembrane region" description="Helical" evidence="9">
    <location>
        <begin position="112"/>
        <end position="133"/>
    </location>
</feature>
<dbReference type="InterPro" id="IPR004812">
    <property type="entry name" value="Efflux_drug-R_Bcr/CmlA"/>
</dbReference>
<comment type="similarity">
    <text evidence="2">Belongs to the major facilitator superfamily. Bcr/CmlA family.</text>
</comment>
<feature type="transmembrane region" description="Helical" evidence="9">
    <location>
        <begin position="145"/>
        <end position="169"/>
    </location>
</feature>
<feature type="transmembrane region" description="Helical" evidence="9">
    <location>
        <begin position="55"/>
        <end position="74"/>
    </location>
</feature>
<dbReference type="GO" id="GO:1990961">
    <property type="term" value="P:xenobiotic detoxification by transmembrane export across the plasma membrane"/>
    <property type="evidence" value="ECO:0007669"/>
    <property type="project" value="InterPro"/>
</dbReference>
<accession>A0A7X0RHD4</accession>
<evidence type="ECO:0000256" key="8">
    <source>
        <dbReference type="SAM" id="MobiDB-lite"/>
    </source>
</evidence>
<dbReference type="Proteomes" id="UP000523955">
    <property type="component" value="Unassembled WGS sequence"/>
</dbReference>
<dbReference type="PANTHER" id="PTHR23502:SF132">
    <property type="entry name" value="POLYAMINE TRANSPORTER 2-RELATED"/>
    <property type="match status" value="1"/>
</dbReference>
<dbReference type="Gene3D" id="1.20.1720.10">
    <property type="entry name" value="Multidrug resistance protein D"/>
    <property type="match status" value="1"/>
</dbReference>
<evidence type="ECO:0000256" key="6">
    <source>
        <dbReference type="ARBA" id="ARBA00022989"/>
    </source>
</evidence>
<evidence type="ECO:0000256" key="3">
    <source>
        <dbReference type="ARBA" id="ARBA00022448"/>
    </source>
</evidence>
<feature type="transmembrane region" description="Helical" evidence="9">
    <location>
        <begin position="378"/>
        <end position="395"/>
    </location>
</feature>